<organism evidence="2 3">
    <name type="scientific">Rhizoctonia solani</name>
    <dbReference type="NCBI Taxonomy" id="456999"/>
    <lineage>
        <taxon>Eukaryota</taxon>
        <taxon>Fungi</taxon>
        <taxon>Dikarya</taxon>
        <taxon>Basidiomycota</taxon>
        <taxon>Agaricomycotina</taxon>
        <taxon>Agaricomycetes</taxon>
        <taxon>Cantharellales</taxon>
        <taxon>Ceratobasidiaceae</taxon>
        <taxon>Rhizoctonia</taxon>
    </lineage>
</organism>
<protein>
    <recommendedName>
        <fullName evidence="1">Protein kinase domain-containing protein</fullName>
    </recommendedName>
</protein>
<dbReference type="Proteomes" id="UP000663841">
    <property type="component" value="Unassembled WGS sequence"/>
</dbReference>
<comment type="caution">
    <text evidence="2">The sequence shown here is derived from an EMBL/GenBank/DDBJ whole genome shotgun (WGS) entry which is preliminary data.</text>
</comment>
<dbReference type="GO" id="GO:0004674">
    <property type="term" value="F:protein serine/threonine kinase activity"/>
    <property type="evidence" value="ECO:0007669"/>
    <property type="project" value="TreeGrafter"/>
</dbReference>
<dbReference type="SMART" id="SM00220">
    <property type="entry name" value="S_TKc"/>
    <property type="match status" value="1"/>
</dbReference>
<dbReference type="Pfam" id="PF07714">
    <property type="entry name" value="PK_Tyr_Ser-Thr"/>
    <property type="match status" value="1"/>
</dbReference>
<dbReference type="InterPro" id="IPR001245">
    <property type="entry name" value="Ser-Thr/Tyr_kinase_cat_dom"/>
</dbReference>
<dbReference type="InterPro" id="IPR000719">
    <property type="entry name" value="Prot_kinase_dom"/>
</dbReference>
<dbReference type="InterPro" id="IPR011009">
    <property type="entry name" value="Kinase-like_dom_sf"/>
</dbReference>
<proteinExistence type="predicted"/>
<dbReference type="PANTHER" id="PTHR44329">
    <property type="entry name" value="SERINE/THREONINE-PROTEIN KINASE TNNI3K-RELATED"/>
    <property type="match status" value="1"/>
</dbReference>
<dbReference type="PANTHER" id="PTHR44329:SF214">
    <property type="entry name" value="PROTEIN KINASE DOMAIN-CONTAINING PROTEIN"/>
    <property type="match status" value="1"/>
</dbReference>
<dbReference type="InterPro" id="IPR051681">
    <property type="entry name" value="Ser/Thr_Kinases-Pseudokinases"/>
</dbReference>
<dbReference type="EMBL" id="CAJMWW010000169">
    <property type="protein sequence ID" value="CAE6453888.1"/>
    <property type="molecule type" value="Genomic_DNA"/>
</dbReference>
<evidence type="ECO:0000259" key="1">
    <source>
        <dbReference type="PROSITE" id="PS50011"/>
    </source>
</evidence>
<name>A0A8H3BE03_9AGAM</name>
<gene>
    <name evidence="2" type="ORF">RDB_LOCUS132306</name>
</gene>
<feature type="domain" description="Protein kinase" evidence="1">
    <location>
        <begin position="54"/>
        <end position="318"/>
    </location>
</feature>
<evidence type="ECO:0000313" key="2">
    <source>
        <dbReference type="EMBL" id="CAE6453888.1"/>
    </source>
</evidence>
<dbReference type="SUPFAM" id="SSF56112">
    <property type="entry name" value="Protein kinase-like (PK-like)"/>
    <property type="match status" value="1"/>
</dbReference>
<sequence length="328" mass="36167">MRTAHTPVILEDGTAQVPYNGSQKISRQMSITEITARLVKHGCQDLTNQLDQATFGQFPIANGGFSDVYRGHLRNGGQQVAIKLLRVNAQSLSQNPKHLKHATRELHTWSKCNHPNVLRLFGLAIFRDRIGMVSPWMSEGGLPQYLQRVPSANKCHICVQITSGLAYMHGIGSAHGDVKGSNVLVSSAGVPALTDFGNSHLQERTLGFTQSTSGGAMTLRWSAPEVIKDSCTCDKAADVYALGMTVLEVLTGEQPYYYIRSEAGVMLRVVHNKEHPLRPEAIPNNSRDGNRLWDLLVTCWAYEPKARPSGQVVFHTLTNITPQDLMGW</sequence>
<dbReference type="PROSITE" id="PS50011">
    <property type="entry name" value="PROTEIN_KINASE_DOM"/>
    <property type="match status" value="1"/>
</dbReference>
<reference evidence="2" key="1">
    <citation type="submission" date="2021-01" db="EMBL/GenBank/DDBJ databases">
        <authorList>
            <person name="Kaushik A."/>
        </authorList>
    </citation>
    <scope>NUCLEOTIDE SEQUENCE</scope>
    <source>
        <strain evidence="2">AG3-T5</strain>
    </source>
</reference>
<dbReference type="AlphaFoldDB" id="A0A8H3BE03"/>
<dbReference type="Gene3D" id="1.10.510.10">
    <property type="entry name" value="Transferase(Phosphotransferase) domain 1"/>
    <property type="match status" value="1"/>
</dbReference>
<dbReference type="GO" id="GO:0005524">
    <property type="term" value="F:ATP binding"/>
    <property type="evidence" value="ECO:0007669"/>
    <property type="project" value="InterPro"/>
</dbReference>
<evidence type="ECO:0000313" key="3">
    <source>
        <dbReference type="Proteomes" id="UP000663841"/>
    </source>
</evidence>
<accession>A0A8H3BE03</accession>